<dbReference type="GO" id="GO:0031397">
    <property type="term" value="P:negative regulation of protein ubiquitination"/>
    <property type="evidence" value="ECO:0007669"/>
    <property type="project" value="TreeGrafter"/>
</dbReference>
<dbReference type="Gene3D" id="3.10.20.90">
    <property type="entry name" value="Phosphatidylinositol 3-kinase Catalytic Subunit, Chain A, domain 1"/>
    <property type="match status" value="1"/>
</dbReference>
<gene>
    <name evidence="5" type="ORF">T551_01261</name>
</gene>
<comment type="caution">
    <text evidence="5">The sequence shown here is derived from an EMBL/GenBank/DDBJ whole genome shotgun (WGS) entry which is preliminary data.</text>
</comment>
<keyword evidence="3" id="KW-0175">Coiled coil</keyword>
<dbReference type="STRING" id="1408657.A0A0W4ZS56"/>
<dbReference type="GO" id="GO:0005634">
    <property type="term" value="C:nucleus"/>
    <property type="evidence" value="ECO:0007669"/>
    <property type="project" value="TreeGrafter"/>
</dbReference>
<dbReference type="GO" id="GO:0036435">
    <property type="term" value="F:K48-linked polyubiquitin modification-dependent protein binding"/>
    <property type="evidence" value="ECO:0007669"/>
    <property type="project" value="TreeGrafter"/>
</dbReference>
<dbReference type="EMBL" id="LFWA01000005">
    <property type="protein sequence ID" value="KTW31188.1"/>
    <property type="molecule type" value="Genomic_DNA"/>
</dbReference>
<dbReference type="GO" id="GO:0005737">
    <property type="term" value="C:cytoplasm"/>
    <property type="evidence" value="ECO:0007669"/>
    <property type="project" value="UniProtKB-SubCell"/>
</dbReference>
<dbReference type="Proteomes" id="UP000053447">
    <property type="component" value="Unassembled WGS sequence"/>
</dbReference>
<organism evidence="5 6">
    <name type="scientific">Pneumocystis jirovecii (strain RU7)</name>
    <name type="common">Human pneumocystis pneumonia agent</name>
    <dbReference type="NCBI Taxonomy" id="1408657"/>
    <lineage>
        <taxon>Eukaryota</taxon>
        <taxon>Fungi</taxon>
        <taxon>Dikarya</taxon>
        <taxon>Ascomycota</taxon>
        <taxon>Taphrinomycotina</taxon>
        <taxon>Pneumocystomycetes</taxon>
        <taxon>Pneumocystaceae</taxon>
        <taxon>Pneumocystis</taxon>
    </lineage>
</organism>
<sequence>MDPEEHFSGVDQVNFNDVGNTIVISCLNENSKGIKSDGSENVFFVKDDVEEHCLNASDVHCERSIEVVYWFISKYMISLTSKQTIPLTDEEKEKKLESLKKILSERRKFQKIKEDREACENELIRRKRDREYVQLIEEQKRQAQLRDIMLRKEEKKQDLLEKKRIMQRIEDDKRERKERQERACLMKSDVSENASSTLPVPKTISYDTSRLQIRVEAGTRCSPIVRVFSSEDTLRLIAQNIFPESGVSPDTAIFVSTFPKKEYSGDCLDKTLKELQLVPSCVLILRSCL</sequence>
<comment type="subcellular location">
    <subcellularLocation>
        <location evidence="1">Cytoplasm</location>
    </subcellularLocation>
</comment>
<name>A0A0W4ZS56_PNEJ7</name>
<dbReference type="RefSeq" id="XP_018230178.1">
    <property type="nucleotide sequence ID" value="XM_018373524.1"/>
</dbReference>
<dbReference type="OrthoDB" id="10254930at2759"/>
<keyword evidence="6" id="KW-1185">Reference proteome</keyword>
<evidence type="ECO:0000313" key="5">
    <source>
        <dbReference type="EMBL" id="KTW31188.1"/>
    </source>
</evidence>
<dbReference type="AlphaFoldDB" id="A0A0W4ZS56"/>
<dbReference type="PANTHER" id="PTHR46340">
    <property type="entry name" value="UBX DOMAIN-CONTAINING PROTEIN 1"/>
    <property type="match status" value="1"/>
</dbReference>
<evidence type="ECO:0000259" key="4">
    <source>
        <dbReference type="PROSITE" id="PS50033"/>
    </source>
</evidence>
<feature type="domain" description="UBX" evidence="4">
    <location>
        <begin position="204"/>
        <end position="285"/>
    </location>
</feature>
<evidence type="ECO:0000313" key="6">
    <source>
        <dbReference type="Proteomes" id="UP000053447"/>
    </source>
</evidence>
<dbReference type="VEuPathDB" id="FungiDB:T551_01261"/>
<keyword evidence="2" id="KW-0963">Cytoplasm</keyword>
<evidence type="ECO:0000256" key="2">
    <source>
        <dbReference type="ARBA" id="ARBA00022490"/>
    </source>
</evidence>
<dbReference type="GeneID" id="28939779"/>
<dbReference type="SMART" id="SM00166">
    <property type="entry name" value="UBX"/>
    <property type="match status" value="1"/>
</dbReference>
<accession>A0A0W4ZS56</accession>
<reference evidence="6" key="1">
    <citation type="journal article" date="2016" name="Nat. Commun.">
        <title>Genome analysis of three Pneumocystis species reveals adaptation mechanisms to life exclusively in mammalian hosts.</title>
        <authorList>
            <person name="Ma L."/>
            <person name="Chen Z."/>
            <person name="Huang D.W."/>
            <person name="Kutty G."/>
            <person name="Ishihara M."/>
            <person name="Wang H."/>
            <person name="Abouelleil A."/>
            <person name="Bishop L."/>
            <person name="Davey E."/>
            <person name="Deng R."/>
            <person name="Deng X."/>
            <person name="Fan L."/>
            <person name="Fantoni G."/>
            <person name="Fitzgerald M."/>
            <person name="Gogineni E."/>
            <person name="Goldberg J.M."/>
            <person name="Handley G."/>
            <person name="Hu X."/>
            <person name="Huber C."/>
            <person name="Jiao X."/>
            <person name="Jones K."/>
            <person name="Levin J.Z."/>
            <person name="Liu Y."/>
            <person name="Macdonald P."/>
            <person name="Melnikov A."/>
            <person name="Raley C."/>
            <person name="Sassi M."/>
            <person name="Sherman B.T."/>
            <person name="Song X."/>
            <person name="Sykes S."/>
            <person name="Tran B."/>
            <person name="Walsh L."/>
            <person name="Xia Y."/>
            <person name="Yang J."/>
            <person name="Young S."/>
            <person name="Zeng Q."/>
            <person name="Zheng X."/>
            <person name="Stephens R."/>
            <person name="Nusbaum C."/>
            <person name="Birren B.W."/>
            <person name="Azadi P."/>
            <person name="Lempicki R.A."/>
            <person name="Cuomo C.A."/>
            <person name="Kovacs J.A."/>
        </authorList>
    </citation>
    <scope>NUCLEOTIDE SEQUENCE [LARGE SCALE GENOMIC DNA]</scope>
    <source>
        <strain evidence="6">RU7</strain>
    </source>
</reference>
<dbReference type="CDD" id="cd01767">
    <property type="entry name" value="UBX"/>
    <property type="match status" value="1"/>
</dbReference>
<dbReference type="PROSITE" id="PS50033">
    <property type="entry name" value="UBX"/>
    <property type="match status" value="1"/>
</dbReference>
<feature type="coiled-coil region" evidence="3">
    <location>
        <begin position="152"/>
        <end position="182"/>
    </location>
</feature>
<protein>
    <recommendedName>
        <fullName evidence="4">UBX domain-containing protein</fullName>
    </recommendedName>
</protein>
<dbReference type="eggNOG" id="KOG2689">
    <property type="taxonomic scope" value="Eukaryota"/>
</dbReference>
<proteinExistence type="predicted"/>
<dbReference type="GO" id="GO:0032435">
    <property type="term" value="P:negative regulation of proteasomal ubiquitin-dependent protein catabolic process"/>
    <property type="evidence" value="ECO:0007669"/>
    <property type="project" value="TreeGrafter"/>
</dbReference>
<dbReference type="InterPro" id="IPR029071">
    <property type="entry name" value="Ubiquitin-like_domsf"/>
</dbReference>
<dbReference type="InterPro" id="IPR001012">
    <property type="entry name" value="UBX_dom"/>
</dbReference>
<evidence type="ECO:0000256" key="1">
    <source>
        <dbReference type="ARBA" id="ARBA00004496"/>
    </source>
</evidence>
<dbReference type="GO" id="GO:1903094">
    <property type="term" value="P:negative regulation of protein K48-linked deubiquitination"/>
    <property type="evidence" value="ECO:0007669"/>
    <property type="project" value="TreeGrafter"/>
</dbReference>
<dbReference type="PANTHER" id="PTHR46340:SF1">
    <property type="entry name" value="UBX DOMAIN-CONTAINING PROTEIN 1"/>
    <property type="match status" value="1"/>
</dbReference>
<dbReference type="Pfam" id="PF00789">
    <property type="entry name" value="UBX"/>
    <property type="match status" value="1"/>
</dbReference>
<evidence type="ECO:0000256" key="3">
    <source>
        <dbReference type="SAM" id="Coils"/>
    </source>
</evidence>
<dbReference type="SUPFAM" id="SSF54236">
    <property type="entry name" value="Ubiquitin-like"/>
    <property type="match status" value="1"/>
</dbReference>